<dbReference type="EMBL" id="RJUF01000016">
    <property type="protein sequence ID" value="MCP9762875.1"/>
    <property type="molecule type" value="Genomic_DNA"/>
</dbReference>
<protein>
    <submittedName>
        <fullName evidence="1">Esterase family protein</fullName>
    </submittedName>
</protein>
<dbReference type="PANTHER" id="PTHR48098:SF1">
    <property type="entry name" value="DIACYLGLYCEROL ACYLTRANSFERASE_MYCOLYLTRANSFERASE AG85A"/>
    <property type="match status" value="1"/>
</dbReference>
<dbReference type="AlphaFoldDB" id="A0AAE3H239"/>
<name>A0AAE3H239_9BACT</name>
<dbReference type="Proteomes" id="UP001204144">
    <property type="component" value="Unassembled WGS sequence"/>
</dbReference>
<keyword evidence="2" id="KW-1185">Reference proteome</keyword>
<dbReference type="InterPro" id="IPR000801">
    <property type="entry name" value="Esterase-like"/>
</dbReference>
<dbReference type="RefSeq" id="WP_255036656.1">
    <property type="nucleotide sequence ID" value="NZ_RJUF01000016.1"/>
</dbReference>
<sequence length="262" mass="29820">MSTFFTTEIANFQGLEFITVKSNALKKRADITVFNPSKNNIEAKSLPIVILLHGVYGSHWAWAMKGKVHETAQRLIAERKIKPMVLVMPSDGLFGDGSGYVPHKTENYEKWIAEDVIEVVKEQILQVDDGSPIYIAGLSMGGFGALRFGAKYPKIFKAFSGLSSITDFEQLEKFVSDFESLKDAATEQDGVMDWMIKNKASLPPFRFDCGTNDILIEHNRKLHLELKTHDIPHIYEEYPGEHSWDYWEKHIAETLIFFDSQI</sequence>
<reference evidence="1 2" key="1">
    <citation type="submission" date="2018-11" db="EMBL/GenBank/DDBJ databases">
        <title>Novel bacteria species description.</title>
        <authorList>
            <person name="Han J.-H."/>
        </authorList>
    </citation>
    <scope>NUCLEOTIDE SEQUENCE [LARGE SCALE GENOMIC DNA]</scope>
    <source>
        <strain evidence="1 2">KCTC23259</strain>
    </source>
</reference>
<dbReference type="GO" id="GO:0016747">
    <property type="term" value="F:acyltransferase activity, transferring groups other than amino-acyl groups"/>
    <property type="evidence" value="ECO:0007669"/>
    <property type="project" value="TreeGrafter"/>
</dbReference>
<dbReference type="Pfam" id="PF00756">
    <property type="entry name" value="Esterase"/>
    <property type="match status" value="1"/>
</dbReference>
<dbReference type="Gene3D" id="3.40.50.1820">
    <property type="entry name" value="alpha/beta hydrolase"/>
    <property type="match status" value="1"/>
</dbReference>
<gene>
    <name evidence="1" type="ORF">EGI31_07890</name>
</gene>
<organism evidence="1 2">
    <name type="scientific">Lacihabitans soyangensis</name>
    <dbReference type="NCBI Taxonomy" id="869394"/>
    <lineage>
        <taxon>Bacteria</taxon>
        <taxon>Pseudomonadati</taxon>
        <taxon>Bacteroidota</taxon>
        <taxon>Cytophagia</taxon>
        <taxon>Cytophagales</taxon>
        <taxon>Leadbetterellaceae</taxon>
        <taxon>Lacihabitans</taxon>
    </lineage>
</organism>
<evidence type="ECO:0000313" key="1">
    <source>
        <dbReference type="EMBL" id="MCP9762875.1"/>
    </source>
</evidence>
<dbReference type="SUPFAM" id="SSF53474">
    <property type="entry name" value="alpha/beta-Hydrolases"/>
    <property type="match status" value="1"/>
</dbReference>
<proteinExistence type="predicted"/>
<evidence type="ECO:0000313" key="2">
    <source>
        <dbReference type="Proteomes" id="UP001204144"/>
    </source>
</evidence>
<dbReference type="InterPro" id="IPR029058">
    <property type="entry name" value="AB_hydrolase_fold"/>
</dbReference>
<comment type="caution">
    <text evidence="1">The sequence shown here is derived from an EMBL/GenBank/DDBJ whole genome shotgun (WGS) entry which is preliminary data.</text>
</comment>
<dbReference type="PANTHER" id="PTHR48098">
    <property type="entry name" value="ENTEROCHELIN ESTERASE-RELATED"/>
    <property type="match status" value="1"/>
</dbReference>
<accession>A0AAE3H239</accession>
<dbReference type="InterPro" id="IPR050583">
    <property type="entry name" value="Mycobacterial_A85_antigen"/>
</dbReference>